<evidence type="ECO:0000256" key="4">
    <source>
        <dbReference type="SAM" id="SignalP"/>
    </source>
</evidence>
<dbReference type="Proteomes" id="UP000261931">
    <property type="component" value="Unassembled WGS sequence"/>
</dbReference>
<protein>
    <submittedName>
        <fullName evidence="8">Efflux RND transporter periplasmic adaptor subunit</fullName>
    </submittedName>
</protein>
<dbReference type="SUPFAM" id="SSF111369">
    <property type="entry name" value="HlyD-like secretion proteins"/>
    <property type="match status" value="1"/>
</dbReference>
<feature type="domain" description="Multidrug resistance protein MdtA-like C-terminal permuted SH3" evidence="7">
    <location>
        <begin position="284"/>
        <end position="346"/>
    </location>
</feature>
<dbReference type="Gene3D" id="2.40.30.170">
    <property type="match status" value="1"/>
</dbReference>
<dbReference type="Gene3D" id="1.10.287.470">
    <property type="entry name" value="Helix hairpin bin"/>
    <property type="match status" value="1"/>
</dbReference>
<evidence type="ECO:0000259" key="5">
    <source>
        <dbReference type="Pfam" id="PF25917"/>
    </source>
</evidence>
<evidence type="ECO:0000256" key="2">
    <source>
        <dbReference type="ARBA" id="ARBA00009477"/>
    </source>
</evidence>
<feature type="domain" description="Multidrug resistance protein MdtA-like barrel-sandwich hybrid" evidence="5">
    <location>
        <begin position="61"/>
        <end position="192"/>
    </location>
</feature>
<dbReference type="PANTHER" id="PTHR30469:SF18">
    <property type="entry name" value="RESISTANCE-NODULATION-CELL DIVISION (RND) EFFLUX MEMBRANE FUSION PROTEIN-RELATED"/>
    <property type="match status" value="1"/>
</dbReference>
<organism evidence="8 9">
    <name type="scientific">Hydrogenophaga borbori</name>
    <dbReference type="NCBI Taxonomy" id="2294117"/>
    <lineage>
        <taxon>Bacteria</taxon>
        <taxon>Pseudomonadati</taxon>
        <taxon>Pseudomonadota</taxon>
        <taxon>Betaproteobacteria</taxon>
        <taxon>Burkholderiales</taxon>
        <taxon>Comamonadaceae</taxon>
        <taxon>Hydrogenophaga</taxon>
    </lineage>
</organism>
<dbReference type="InterPro" id="IPR058627">
    <property type="entry name" value="MdtA-like_C"/>
</dbReference>
<comment type="caution">
    <text evidence="8">The sequence shown here is derived from an EMBL/GenBank/DDBJ whole genome shotgun (WGS) entry which is preliminary data.</text>
</comment>
<feature type="signal peptide" evidence="4">
    <location>
        <begin position="1"/>
        <end position="17"/>
    </location>
</feature>
<proteinExistence type="inferred from homology"/>
<sequence length="362" mass="37557">MKTTLIVCVLASTAALAACARPEPAPEPVRSVKLLTVGPSVLNANSEYAGEVRARVESRLGFRVGGKLVERPAEVGQRVKAGQLLARLDAQDLALSGQAAQAAATAALTQRDLARADLERFKGLLAQGFVSQAEIDRRQAALEAAEASLRQARAHSAVQGNQAGYARLLADAPGVVTAVPADPGQVVQAGSPVVVLAQDGERDVVFAVPEDRLALVRPGTRARVRPWAHADGKELEATVREVAASADPATRTYQVKLALPADAKLPLGATAYVTLATAHTGQAAITLPTTAVMQSAEGDRRGSVVWVFDEDKGTVQPRPVQVAGADGNRVVIAGGLEPGDEVVATGGHVLSAGQKVVRFVAQ</sequence>
<dbReference type="GO" id="GO:0015562">
    <property type="term" value="F:efflux transmembrane transporter activity"/>
    <property type="evidence" value="ECO:0007669"/>
    <property type="project" value="TreeGrafter"/>
</dbReference>
<accession>A0A372EQC4</accession>
<dbReference type="RefSeq" id="WP_116957487.1">
    <property type="nucleotide sequence ID" value="NZ_QVLS01000001.1"/>
</dbReference>
<dbReference type="Gene3D" id="2.40.50.100">
    <property type="match status" value="1"/>
</dbReference>
<dbReference type="PROSITE" id="PS51257">
    <property type="entry name" value="PROKAR_LIPOPROTEIN"/>
    <property type="match status" value="1"/>
</dbReference>
<comment type="subcellular location">
    <subcellularLocation>
        <location evidence="1">Cell envelope</location>
    </subcellularLocation>
</comment>
<keyword evidence="9" id="KW-1185">Reference proteome</keyword>
<dbReference type="GO" id="GO:1990281">
    <property type="term" value="C:efflux pump complex"/>
    <property type="evidence" value="ECO:0007669"/>
    <property type="project" value="TreeGrafter"/>
</dbReference>
<evidence type="ECO:0000313" key="8">
    <source>
        <dbReference type="EMBL" id="RFP82818.1"/>
    </source>
</evidence>
<evidence type="ECO:0000256" key="1">
    <source>
        <dbReference type="ARBA" id="ARBA00004196"/>
    </source>
</evidence>
<dbReference type="EMBL" id="QVLS01000001">
    <property type="protein sequence ID" value="RFP82818.1"/>
    <property type="molecule type" value="Genomic_DNA"/>
</dbReference>
<name>A0A372EQC4_9BURK</name>
<gene>
    <name evidence="8" type="ORF">DY262_03080</name>
</gene>
<evidence type="ECO:0000313" key="9">
    <source>
        <dbReference type="Proteomes" id="UP000261931"/>
    </source>
</evidence>
<comment type="similarity">
    <text evidence="2">Belongs to the membrane fusion protein (MFP) (TC 8.A.1) family.</text>
</comment>
<dbReference type="InterPro" id="IPR058625">
    <property type="entry name" value="MdtA-like_BSH"/>
</dbReference>
<dbReference type="PANTHER" id="PTHR30469">
    <property type="entry name" value="MULTIDRUG RESISTANCE PROTEIN MDTA"/>
    <property type="match status" value="1"/>
</dbReference>
<evidence type="ECO:0000259" key="6">
    <source>
        <dbReference type="Pfam" id="PF25954"/>
    </source>
</evidence>
<dbReference type="NCBIfam" id="TIGR01730">
    <property type="entry name" value="RND_mfp"/>
    <property type="match status" value="1"/>
</dbReference>
<keyword evidence="4" id="KW-0732">Signal</keyword>
<dbReference type="AlphaFoldDB" id="A0A372EQC4"/>
<dbReference type="Pfam" id="PF25917">
    <property type="entry name" value="BSH_RND"/>
    <property type="match status" value="1"/>
</dbReference>
<evidence type="ECO:0000256" key="3">
    <source>
        <dbReference type="ARBA" id="ARBA00022448"/>
    </source>
</evidence>
<feature type="chain" id="PRO_5016853516" evidence="4">
    <location>
        <begin position="18"/>
        <end position="362"/>
    </location>
</feature>
<dbReference type="Pfam" id="PF25967">
    <property type="entry name" value="RND-MFP_C"/>
    <property type="match status" value="1"/>
</dbReference>
<dbReference type="Pfam" id="PF25954">
    <property type="entry name" value="Beta-barrel_RND_2"/>
    <property type="match status" value="1"/>
</dbReference>
<reference evidence="8 9" key="1">
    <citation type="submission" date="2018-08" db="EMBL/GenBank/DDBJ databases">
        <title>Hydrogenophaga sp. LA-38 isolated from sludge.</title>
        <authorList>
            <person name="Im W.-T."/>
        </authorList>
    </citation>
    <scope>NUCLEOTIDE SEQUENCE [LARGE SCALE GENOMIC DNA]</scope>
    <source>
        <strain evidence="8 9">LA-38</strain>
    </source>
</reference>
<dbReference type="Gene3D" id="2.40.420.20">
    <property type="match status" value="1"/>
</dbReference>
<evidence type="ECO:0000259" key="7">
    <source>
        <dbReference type="Pfam" id="PF25967"/>
    </source>
</evidence>
<dbReference type="InterPro" id="IPR006143">
    <property type="entry name" value="RND_pump_MFP"/>
</dbReference>
<keyword evidence="3" id="KW-0813">Transport</keyword>
<dbReference type="InterPro" id="IPR058792">
    <property type="entry name" value="Beta-barrel_RND_2"/>
</dbReference>
<feature type="domain" description="CusB-like beta-barrel" evidence="6">
    <location>
        <begin position="204"/>
        <end position="278"/>
    </location>
</feature>